<keyword evidence="4" id="KW-1185">Reference proteome</keyword>
<dbReference type="InterPro" id="IPR004919">
    <property type="entry name" value="GmrSD_N"/>
</dbReference>
<sequence length="394" mass="46233">MPFSPDEQTMWTDDAAERSERPDDRAINERYVRGEGRIVIESNREKLPGFVNQLKDPDYMDLRPFYQRRPRWDVRTQSLLIESFVMNIPVPPVFLYERDFNSYEVMDGQQRITALRDFYANTLKLRGLETWPELNGRYYSTLPDKIRAGIDRRSITSIVLLKESTGSEEEASLLRETVFDRLNTGGIKLERQEIRNALYRGEFNDMIHQITRTDEFRSVWGLPRWVENEIEANTTLVSDPFFAKMGDAEVVLRFFALRHADHYRNGMQGFLDLYMRRAAKFSRGDVAQLSELYEKTLSLALDIYGQRIFRPYSPEREAWDTKPHRAFQDAVMIGLSEVLRYGSQLVERKSDVLKATKRLFIRHPDGAFTGRANTKQDLKDRIDLYRAMLRDILA</sequence>
<dbReference type="AlphaFoldDB" id="A0A6A8A434"/>
<accession>A0A6A8A434</accession>
<feature type="domain" description="GmrSD restriction endonucleases N-terminal" evidence="2">
    <location>
        <begin position="62"/>
        <end position="199"/>
    </location>
</feature>
<dbReference type="Pfam" id="PF03235">
    <property type="entry name" value="GmrSD_N"/>
    <property type="match status" value="1"/>
</dbReference>
<feature type="compositionally biased region" description="Polar residues" evidence="1">
    <location>
        <begin position="1"/>
        <end position="11"/>
    </location>
</feature>
<dbReference type="PANTHER" id="PTHR39639:SF1">
    <property type="entry name" value="DUF262 DOMAIN-CONTAINING PROTEIN"/>
    <property type="match status" value="1"/>
</dbReference>
<gene>
    <name evidence="3" type="ORF">GAO09_07770</name>
</gene>
<feature type="compositionally biased region" description="Basic and acidic residues" evidence="1">
    <location>
        <begin position="15"/>
        <end position="26"/>
    </location>
</feature>
<dbReference type="PANTHER" id="PTHR39639">
    <property type="entry name" value="CHROMOSOME 16, WHOLE GENOME SHOTGUN SEQUENCE"/>
    <property type="match status" value="1"/>
</dbReference>
<evidence type="ECO:0000256" key="1">
    <source>
        <dbReference type="SAM" id="MobiDB-lite"/>
    </source>
</evidence>
<dbReference type="Proteomes" id="UP000435138">
    <property type="component" value="Unassembled WGS sequence"/>
</dbReference>
<protein>
    <submittedName>
        <fullName evidence="3">DUF262 domain-containing protein</fullName>
    </submittedName>
</protein>
<reference evidence="3 4" key="1">
    <citation type="submission" date="2019-11" db="EMBL/GenBank/DDBJ databases">
        <title>Genome analysis of Rhizobacterium cereale a novel genus and species isolated from maize roots in North Spain.</title>
        <authorList>
            <person name="Menendez E."/>
            <person name="Flores-Felix J.D."/>
            <person name="Ramirez-Bahena M.-H."/>
            <person name="Igual J.M."/>
            <person name="Garcia-Fraile P."/>
            <person name="Peix A."/>
            <person name="Velazquez E."/>
        </authorList>
    </citation>
    <scope>NUCLEOTIDE SEQUENCE [LARGE SCALE GENOMIC DNA]</scope>
    <source>
        <strain evidence="3 4">RZME27</strain>
    </source>
</reference>
<organism evidence="3 4">
    <name type="scientific">Endobacterium cereale</name>
    <dbReference type="NCBI Taxonomy" id="2663029"/>
    <lineage>
        <taxon>Bacteria</taxon>
        <taxon>Pseudomonadati</taxon>
        <taxon>Pseudomonadota</taxon>
        <taxon>Alphaproteobacteria</taxon>
        <taxon>Hyphomicrobiales</taxon>
        <taxon>Rhizobiaceae</taxon>
        <taxon>Endobacterium</taxon>
    </lineage>
</organism>
<evidence type="ECO:0000313" key="3">
    <source>
        <dbReference type="EMBL" id="MQY45955.1"/>
    </source>
</evidence>
<comment type="caution">
    <text evidence="3">The sequence shown here is derived from an EMBL/GenBank/DDBJ whole genome shotgun (WGS) entry which is preliminary data.</text>
</comment>
<feature type="region of interest" description="Disordered" evidence="1">
    <location>
        <begin position="1"/>
        <end position="26"/>
    </location>
</feature>
<dbReference type="EMBL" id="WIXI01000038">
    <property type="protein sequence ID" value="MQY45955.1"/>
    <property type="molecule type" value="Genomic_DNA"/>
</dbReference>
<proteinExistence type="predicted"/>
<dbReference type="RefSeq" id="WP_153353464.1">
    <property type="nucleotide sequence ID" value="NZ_WIXI01000038.1"/>
</dbReference>
<name>A0A6A8A434_9HYPH</name>
<evidence type="ECO:0000259" key="2">
    <source>
        <dbReference type="Pfam" id="PF03235"/>
    </source>
</evidence>
<evidence type="ECO:0000313" key="4">
    <source>
        <dbReference type="Proteomes" id="UP000435138"/>
    </source>
</evidence>